<dbReference type="RefSeq" id="WP_057719185.1">
    <property type="nucleotide sequence ID" value="NZ_CAJUTI010000003.1"/>
</dbReference>
<dbReference type="GO" id="GO:0005524">
    <property type="term" value="F:ATP binding"/>
    <property type="evidence" value="ECO:0007669"/>
    <property type="project" value="UniProtKB-KW"/>
</dbReference>
<sequence length="321" mass="35582">MKKTARAHTNIALIKYWGKANSALKTPLMSSLSMTLDAFYTDTTFNHDSSLIEDTFILNGKKQTPEASKRVFNYIHLLQDRFGFNDHFTIESTNHVPTSAGLASSASAFSALATSFAASYDLDLSKKELSRLARLGSGSATRSIYGGFVEWQKGNDDASSYAIPIDEHPDLDLSLLALEVDTKQKKISSTEGMKLAQTSPFYEPWIKRNKQEIAEIKQAISDKDFTKIGELSELSANEMHACNLTAKEPFTYFEPETIKAIKLVEDLRKKGIECYYTIDAGPNVKILCTLRNRKEIISAVQKTLSNVKIVVASFGPGVTLL</sequence>
<dbReference type="EMBL" id="NGNV01000044">
    <property type="protein sequence ID" value="OYR87301.1"/>
    <property type="molecule type" value="Genomic_DNA"/>
</dbReference>
<dbReference type="EC" id="4.1.1.33" evidence="2"/>
<comment type="similarity">
    <text evidence="1">Belongs to the diphosphomevalonate decarboxylase family.</text>
</comment>
<keyword evidence="13" id="KW-1185">Reference proteome</keyword>
<dbReference type="PANTHER" id="PTHR10977">
    <property type="entry name" value="DIPHOSPHOMEVALONATE DECARBOXYLASE"/>
    <property type="match status" value="1"/>
</dbReference>
<keyword evidence="6" id="KW-0443">Lipid metabolism</keyword>
<name>A0A256LGM1_9LACO</name>
<dbReference type="Pfam" id="PF22700">
    <property type="entry name" value="MVD-like_N"/>
    <property type="match status" value="1"/>
</dbReference>
<comment type="caution">
    <text evidence="11">The sequence shown here is derived from an EMBL/GenBank/DDBJ whole genome shotgun (WGS) entry which is preliminary data.</text>
</comment>
<dbReference type="Proteomes" id="UP000216316">
    <property type="component" value="Unassembled WGS sequence"/>
</dbReference>
<reference evidence="12 13" key="3">
    <citation type="submission" date="2017-09" db="EMBL/GenBank/DDBJ databases">
        <title>Tripartite evolution among Lactobacillus johnsonii, Lactobacillus taiwanensis, Lactobacillus reuteri and their rodent host.</title>
        <authorList>
            <person name="Wang T."/>
            <person name="Knowles S."/>
            <person name="Cheng C."/>
        </authorList>
    </citation>
    <scope>NUCLEOTIDE SEQUENCE [LARGE SCALE GENOMIC DNA]</scope>
    <source>
        <strain evidence="11 12">609q</strain>
        <strain evidence="10 13">609u</strain>
    </source>
</reference>
<feature type="domain" description="Diphosphomevalonate decarboxylase-like N-terminal" evidence="9">
    <location>
        <begin position="7"/>
        <end position="162"/>
    </location>
</feature>
<evidence type="ECO:0000259" key="9">
    <source>
        <dbReference type="Pfam" id="PF22700"/>
    </source>
</evidence>
<evidence type="ECO:0000259" key="8">
    <source>
        <dbReference type="Pfam" id="PF18376"/>
    </source>
</evidence>
<dbReference type="InterPro" id="IPR041431">
    <property type="entry name" value="Mvd1_C"/>
</dbReference>
<dbReference type="InterPro" id="IPR020568">
    <property type="entry name" value="Ribosomal_Su5_D2-typ_SF"/>
</dbReference>
<evidence type="ECO:0000313" key="12">
    <source>
        <dbReference type="Proteomes" id="UP000215828"/>
    </source>
</evidence>
<evidence type="ECO:0000256" key="7">
    <source>
        <dbReference type="ARBA" id="ARBA00023239"/>
    </source>
</evidence>
<evidence type="ECO:0000313" key="10">
    <source>
        <dbReference type="EMBL" id="OYR87301.1"/>
    </source>
</evidence>
<keyword evidence="4" id="KW-0547">Nucleotide-binding</keyword>
<accession>A0A256LGM1</accession>
<gene>
    <name evidence="10" type="ORF">CBF53_07540</name>
    <name evidence="11" type="ORF">CBF70_03200</name>
</gene>
<dbReference type="InterPro" id="IPR036554">
    <property type="entry name" value="GHMP_kinase_C_sf"/>
</dbReference>
<dbReference type="AlphaFoldDB" id="A0A256LGM1"/>
<keyword evidence="7" id="KW-0456">Lyase</keyword>
<dbReference type="SUPFAM" id="SSF55060">
    <property type="entry name" value="GHMP Kinase, C-terminal domain"/>
    <property type="match status" value="1"/>
</dbReference>
<reference evidence="10 13" key="2">
    <citation type="submission" date="2017-05" db="EMBL/GenBank/DDBJ databases">
        <authorList>
            <person name="Lin X.B."/>
            <person name="Stothard P."/>
            <person name="Tasseva G."/>
            <person name="Walter J."/>
        </authorList>
    </citation>
    <scope>NUCLEOTIDE SEQUENCE [LARGE SCALE GENOMIC DNA]</scope>
    <source>
        <strain evidence="10 13">609u</strain>
    </source>
</reference>
<dbReference type="Gene3D" id="3.30.70.890">
    <property type="entry name" value="GHMP kinase, C-terminal domain"/>
    <property type="match status" value="1"/>
</dbReference>
<dbReference type="InterPro" id="IPR014721">
    <property type="entry name" value="Ribsml_uS5_D2-typ_fold_subgr"/>
</dbReference>
<dbReference type="InterPro" id="IPR005935">
    <property type="entry name" value="Mev_decarb"/>
</dbReference>
<keyword evidence="3" id="KW-0444">Lipid biosynthesis</keyword>
<dbReference type="Gene3D" id="3.30.230.10">
    <property type="match status" value="1"/>
</dbReference>
<evidence type="ECO:0000256" key="2">
    <source>
        <dbReference type="ARBA" id="ARBA00012296"/>
    </source>
</evidence>
<evidence type="ECO:0000256" key="1">
    <source>
        <dbReference type="ARBA" id="ARBA00008831"/>
    </source>
</evidence>
<evidence type="ECO:0000313" key="13">
    <source>
        <dbReference type="Proteomes" id="UP000216316"/>
    </source>
</evidence>
<dbReference type="InterPro" id="IPR029765">
    <property type="entry name" value="Mev_diP_decarb"/>
</dbReference>
<protein>
    <recommendedName>
        <fullName evidence="2">diphosphomevalonate decarboxylase</fullName>
        <ecNumber evidence="2">4.1.1.33</ecNumber>
    </recommendedName>
</protein>
<evidence type="ECO:0000256" key="4">
    <source>
        <dbReference type="ARBA" id="ARBA00022741"/>
    </source>
</evidence>
<keyword evidence="5" id="KW-0067">ATP-binding</keyword>
<dbReference type="Proteomes" id="UP000215828">
    <property type="component" value="Unassembled WGS sequence"/>
</dbReference>
<proteinExistence type="inferred from homology"/>
<dbReference type="PIRSF" id="PIRSF015950">
    <property type="entry name" value="Mev_P_decrbx"/>
    <property type="match status" value="1"/>
</dbReference>
<dbReference type="GO" id="GO:0005829">
    <property type="term" value="C:cytosol"/>
    <property type="evidence" value="ECO:0007669"/>
    <property type="project" value="InterPro"/>
</dbReference>
<dbReference type="SUPFAM" id="SSF54211">
    <property type="entry name" value="Ribosomal protein S5 domain 2-like"/>
    <property type="match status" value="1"/>
</dbReference>
<evidence type="ECO:0000256" key="6">
    <source>
        <dbReference type="ARBA" id="ARBA00023098"/>
    </source>
</evidence>
<dbReference type="GO" id="GO:0004163">
    <property type="term" value="F:diphosphomevalonate decarboxylase activity"/>
    <property type="evidence" value="ECO:0007669"/>
    <property type="project" value="UniProtKB-EC"/>
</dbReference>
<evidence type="ECO:0000256" key="3">
    <source>
        <dbReference type="ARBA" id="ARBA00022516"/>
    </source>
</evidence>
<dbReference type="EMBL" id="NGNX01000009">
    <property type="protein sequence ID" value="OYR92591.1"/>
    <property type="molecule type" value="Genomic_DNA"/>
</dbReference>
<organism evidence="11 12">
    <name type="scientific">Lactobacillus taiwanensis</name>
    <dbReference type="NCBI Taxonomy" id="508451"/>
    <lineage>
        <taxon>Bacteria</taxon>
        <taxon>Bacillati</taxon>
        <taxon>Bacillota</taxon>
        <taxon>Bacilli</taxon>
        <taxon>Lactobacillales</taxon>
        <taxon>Lactobacillaceae</taxon>
        <taxon>Lactobacillus</taxon>
    </lineage>
</organism>
<dbReference type="InterPro" id="IPR053859">
    <property type="entry name" value="MVD-like_N"/>
</dbReference>
<dbReference type="NCBIfam" id="TIGR01240">
    <property type="entry name" value="mevDPdecarb"/>
    <property type="match status" value="1"/>
</dbReference>
<feature type="domain" description="Mvd1 C-terminal" evidence="8">
    <location>
        <begin position="180"/>
        <end position="306"/>
    </location>
</feature>
<dbReference type="Pfam" id="PF18376">
    <property type="entry name" value="MDD_C"/>
    <property type="match status" value="1"/>
</dbReference>
<dbReference type="PANTHER" id="PTHR10977:SF3">
    <property type="entry name" value="DIPHOSPHOMEVALONATE DECARBOXYLASE"/>
    <property type="match status" value="1"/>
</dbReference>
<evidence type="ECO:0000313" key="11">
    <source>
        <dbReference type="EMBL" id="OYR92591.1"/>
    </source>
</evidence>
<dbReference type="FunFam" id="3.30.230.10:FF:000072">
    <property type="entry name" value="Diphosphomevalonate decarboxylase"/>
    <property type="match status" value="1"/>
</dbReference>
<dbReference type="GO" id="GO:0019287">
    <property type="term" value="P:isopentenyl diphosphate biosynthetic process, mevalonate pathway"/>
    <property type="evidence" value="ECO:0007669"/>
    <property type="project" value="InterPro"/>
</dbReference>
<reference evidence="11 12" key="1">
    <citation type="submission" date="2017-04" db="EMBL/GenBank/DDBJ databases">
        <authorList>
            <person name="Afonso C.L."/>
            <person name="Miller P.J."/>
            <person name="Scott M.A."/>
            <person name="Spackman E."/>
            <person name="Goraichik I."/>
            <person name="Dimitrov K.M."/>
            <person name="Suarez D.L."/>
            <person name="Swayne D.E."/>
        </authorList>
    </citation>
    <scope>NUCLEOTIDE SEQUENCE [LARGE SCALE GENOMIC DNA]</scope>
    <source>
        <strain evidence="11 12">609q</strain>
    </source>
</reference>
<evidence type="ECO:0000256" key="5">
    <source>
        <dbReference type="ARBA" id="ARBA00022840"/>
    </source>
</evidence>